<feature type="transmembrane region" description="Helical" evidence="9">
    <location>
        <begin position="121"/>
        <end position="139"/>
    </location>
</feature>
<protein>
    <submittedName>
        <fullName evidence="10">PTS system galactitol-specific IIC component</fullName>
    </submittedName>
</protein>
<dbReference type="PIRSF" id="PIRSF006304">
    <property type="entry name" value="GatC"/>
    <property type="match status" value="1"/>
</dbReference>
<proteinExistence type="predicted"/>
<evidence type="ECO:0000256" key="8">
    <source>
        <dbReference type="ARBA" id="ARBA00023136"/>
    </source>
</evidence>
<evidence type="ECO:0000256" key="6">
    <source>
        <dbReference type="ARBA" id="ARBA00022692"/>
    </source>
</evidence>
<dbReference type="InterPro" id="IPR013853">
    <property type="entry name" value="EIIC-GAT"/>
</dbReference>
<comment type="caution">
    <text evidence="10">The sequence shown here is derived from an EMBL/GenBank/DDBJ whole genome shotgun (WGS) entry which is preliminary data.</text>
</comment>
<feature type="transmembrane region" description="Helical" evidence="9">
    <location>
        <begin position="411"/>
        <end position="435"/>
    </location>
</feature>
<keyword evidence="7 9" id="KW-1133">Transmembrane helix</keyword>
<dbReference type="Pfam" id="PF03611">
    <property type="entry name" value="EIIC-GAT"/>
    <property type="match status" value="1"/>
</dbReference>
<keyword evidence="2" id="KW-0813">Transport</keyword>
<dbReference type="AlphaFoldDB" id="A0A841RG20"/>
<keyword evidence="5" id="KW-0598">Phosphotransferase system</keyword>
<dbReference type="RefSeq" id="WP_184747962.1">
    <property type="nucleotide sequence ID" value="NZ_JACHGJ010000007.1"/>
</dbReference>
<dbReference type="EMBL" id="JACHGJ010000007">
    <property type="protein sequence ID" value="MBB6481729.1"/>
    <property type="molecule type" value="Genomic_DNA"/>
</dbReference>
<dbReference type="GO" id="GO:0009401">
    <property type="term" value="P:phosphoenolpyruvate-dependent sugar phosphotransferase system"/>
    <property type="evidence" value="ECO:0007669"/>
    <property type="project" value="UniProtKB-KW"/>
</dbReference>
<dbReference type="GO" id="GO:0005886">
    <property type="term" value="C:plasma membrane"/>
    <property type="evidence" value="ECO:0007669"/>
    <property type="project" value="UniProtKB-SubCell"/>
</dbReference>
<evidence type="ECO:0000256" key="5">
    <source>
        <dbReference type="ARBA" id="ARBA00022683"/>
    </source>
</evidence>
<evidence type="ECO:0000256" key="3">
    <source>
        <dbReference type="ARBA" id="ARBA00022475"/>
    </source>
</evidence>
<comment type="subcellular location">
    <subcellularLocation>
        <location evidence="1">Cell membrane</location>
        <topology evidence="1">Multi-pass membrane protein</topology>
    </subcellularLocation>
</comment>
<keyword evidence="8 9" id="KW-0472">Membrane</keyword>
<evidence type="ECO:0000313" key="11">
    <source>
        <dbReference type="Proteomes" id="UP000587760"/>
    </source>
</evidence>
<feature type="transmembrane region" description="Helical" evidence="9">
    <location>
        <begin position="309"/>
        <end position="327"/>
    </location>
</feature>
<organism evidence="10 11">
    <name type="scientific">Spirochaeta isovalerica</name>
    <dbReference type="NCBI Taxonomy" id="150"/>
    <lineage>
        <taxon>Bacteria</taxon>
        <taxon>Pseudomonadati</taxon>
        <taxon>Spirochaetota</taxon>
        <taxon>Spirochaetia</taxon>
        <taxon>Spirochaetales</taxon>
        <taxon>Spirochaetaceae</taxon>
        <taxon>Spirochaeta</taxon>
    </lineage>
</organism>
<dbReference type="PANTHER" id="PTHR37324">
    <property type="entry name" value="PTS SYSTEM GALACTITOL-SPECIFIC EIIC COMPONENT"/>
    <property type="match status" value="1"/>
</dbReference>
<gene>
    <name evidence="10" type="ORF">HNR50_003409</name>
</gene>
<feature type="transmembrane region" description="Helical" evidence="9">
    <location>
        <begin position="356"/>
        <end position="373"/>
    </location>
</feature>
<keyword evidence="3" id="KW-1003">Cell membrane</keyword>
<evidence type="ECO:0000256" key="2">
    <source>
        <dbReference type="ARBA" id="ARBA00022448"/>
    </source>
</evidence>
<evidence type="ECO:0000256" key="7">
    <source>
        <dbReference type="ARBA" id="ARBA00022989"/>
    </source>
</evidence>
<accession>A0A841RG20</accession>
<dbReference type="InterPro" id="IPR004703">
    <property type="entry name" value="PTS_sugar-sp_permease"/>
</dbReference>
<keyword evidence="4" id="KW-0762">Sugar transport</keyword>
<evidence type="ECO:0000256" key="4">
    <source>
        <dbReference type="ARBA" id="ARBA00022597"/>
    </source>
</evidence>
<reference evidence="10 11" key="1">
    <citation type="submission" date="2020-08" db="EMBL/GenBank/DDBJ databases">
        <title>Genomic Encyclopedia of Type Strains, Phase IV (KMG-IV): sequencing the most valuable type-strain genomes for metagenomic binning, comparative biology and taxonomic classification.</title>
        <authorList>
            <person name="Goeker M."/>
        </authorList>
    </citation>
    <scope>NUCLEOTIDE SEQUENCE [LARGE SCALE GENOMIC DNA]</scope>
    <source>
        <strain evidence="10 11">DSM 2461</strain>
    </source>
</reference>
<feature type="transmembrane region" description="Helical" evidence="9">
    <location>
        <begin position="90"/>
        <end position="114"/>
    </location>
</feature>
<evidence type="ECO:0000256" key="9">
    <source>
        <dbReference type="SAM" id="Phobius"/>
    </source>
</evidence>
<sequence length="452" mass="49623">METLNNMLEAFFQFKAYVMLPVFILIIGLIIRMKIGPLLRSALQLGTGFAGVFIVFSFFVENIQPAVQMIMVERGLDFPVLDVGWPPLAAITWSSSIAPLTIPLVIAINIIMLATKLSRTIYIDIWNFWHMALIGAILLAVSDNYIIAFSAIILIAVYTIKTADWTAPYVKRETGIDGVTISPISVIGLLPFAELMDRLYERIPGLRNWNFNPQDNDSKWKHMADPTIIGFLMGVLLGAAAKYSVKDILELGIHIAAVMFLLPKCGGLIGEGITPVSNAMKDKIQARFSGKSELYVAVDTGILMNNRSVIVSGLILMPLALIIALIIPGNRILPLGDLPNLISVISVTVLISRGNVIRSVLTGIPIVITYILISDSMAELYTNLSVGTGMAFGEGQLISAFTDGGHHARFYLYQLFSGNIIAIAVIPLIGIMLFLSHRKYKKNREIEESELS</sequence>
<feature type="transmembrane region" description="Helical" evidence="9">
    <location>
        <begin position="333"/>
        <end position="351"/>
    </location>
</feature>
<feature type="transmembrane region" description="Helical" evidence="9">
    <location>
        <begin position="228"/>
        <end position="245"/>
    </location>
</feature>
<dbReference type="Proteomes" id="UP000587760">
    <property type="component" value="Unassembled WGS sequence"/>
</dbReference>
<keyword evidence="6 9" id="KW-0812">Transmembrane</keyword>
<feature type="transmembrane region" description="Helical" evidence="9">
    <location>
        <begin position="12"/>
        <end position="31"/>
    </location>
</feature>
<feature type="transmembrane region" description="Helical" evidence="9">
    <location>
        <begin position="43"/>
        <end position="60"/>
    </location>
</feature>
<dbReference type="GO" id="GO:0015577">
    <property type="term" value="F:galactitol transmembrane transporter activity"/>
    <property type="evidence" value="ECO:0007669"/>
    <property type="project" value="InterPro"/>
</dbReference>
<name>A0A841RG20_9SPIO</name>
<evidence type="ECO:0000256" key="1">
    <source>
        <dbReference type="ARBA" id="ARBA00004651"/>
    </source>
</evidence>
<evidence type="ECO:0000313" key="10">
    <source>
        <dbReference type="EMBL" id="MBB6481729.1"/>
    </source>
</evidence>
<keyword evidence="11" id="KW-1185">Reference proteome</keyword>
<dbReference type="PANTHER" id="PTHR37324:SF2">
    <property type="entry name" value="PTS SYSTEM GALACTITOL-SPECIFIC EIIC COMPONENT"/>
    <property type="match status" value="1"/>
</dbReference>